<protein>
    <submittedName>
        <fullName evidence="2">GCN5-related N-acetyltransferase</fullName>
    </submittedName>
</protein>
<dbReference type="Proteomes" id="UP000001213">
    <property type="component" value="Chromosome"/>
</dbReference>
<dbReference type="InterPro" id="IPR000182">
    <property type="entry name" value="GNAT_dom"/>
</dbReference>
<evidence type="ECO:0000259" key="1">
    <source>
        <dbReference type="PROSITE" id="PS51186"/>
    </source>
</evidence>
<dbReference type="InterPro" id="IPR051908">
    <property type="entry name" value="Ribosomal_N-acetyltransferase"/>
</dbReference>
<reference evidence="2 3" key="2">
    <citation type="journal article" date="2011" name="Stand. Genomic Sci.">
        <title>Complete genome sequence of Tsukamurella paurometabola type strain (no. 33).</title>
        <authorList>
            <person name="Munk A.C."/>
            <person name="Lapidus A."/>
            <person name="Lucas S."/>
            <person name="Nolan M."/>
            <person name="Tice H."/>
            <person name="Cheng J.F."/>
            <person name="Del Rio T.G."/>
            <person name="Goodwin L."/>
            <person name="Pitluck S."/>
            <person name="Liolios K."/>
            <person name="Huntemann M."/>
            <person name="Ivanova N."/>
            <person name="Mavromatis K."/>
            <person name="Mikhailova N."/>
            <person name="Pati A."/>
            <person name="Chen A."/>
            <person name="Palaniappan K."/>
            <person name="Tapia R."/>
            <person name="Han C."/>
            <person name="Land M."/>
            <person name="Hauser L."/>
            <person name="Chang Y.J."/>
            <person name="Jeffries C.D."/>
            <person name="Brettin T."/>
            <person name="Yasawong M."/>
            <person name="Brambilla E.M."/>
            <person name="Rohde M."/>
            <person name="Sikorski J."/>
            <person name="Goker M."/>
            <person name="Detter J.C."/>
            <person name="Woyke T."/>
            <person name="Bristow J."/>
            <person name="Eisen J.A."/>
            <person name="Markowitz V."/>
            <person name="Hugenholtz P."/>
            <person name="Kyrpides N.C."/>
            <person name="Klenk H.P."/>
        </authorList>
    </citation>
    <scope>NUCLEOTIDE SEQUENCE [LARGE SCALE GENOMIC DNA]</scope>
    <source>
        <strain evidence="3">ATCC 8368 / DSM 20162 / CCUG 35730 / CIP 100753 / JCM 10117 / KCTC 9821 / NBRC 16120 / NCIMB 702349 / NCTC 13040</strain>
    </source>
</reference>
<sequence>MTTSATVSMTPVTAALLQTLLRDRGEFERITGSAIPDGWPEFPEAIEHTLAAAREPGFAADWSMHLFFSAAGELVGSGGYHGPPSDGTVEIGYEIAPAFRGRGYAKAAARALVAKATAAGVARINAHTVAAESPSTGVLRALGFRQIGAAIDSADGPLWQWRLPVGPD</sequence>
<proteinExistence type="predicted"/>
<dbReference type="EMBL" id="CP001966">
    <property type="protein sequence ID" value="ADG77405.1"/>
    <property type="molecule type" value="Genomic_DNA"/>
</dbReference>
<dbReference type="GO" id="GO:0008999">
    <property type="term" value="F:protein-N-terminal-alanine acetyltransferase activity"/>
    <property type="evidence" value="ECO:0007669"/>
    <property type="project" value="TreeGrafter"/>
</dbReference>
<dbReference type="GO" id="GO:1990189">
    <property type="term" value="F:protein N-terminal-serine acetyltransferase activity"/>
    <property type="evidence" value="ECO:0007669"/>
    <property type="project" value="TreeGrafter"/>
</dbReference>
<organism evidence="2 3">
    <name type="scientific">Tsukamurella paurometabola (strain ATCC 8368 / DSM 20162 / CCUG 35730 / CIP 100753 / JCM 10117 / KCTC 9821 / NBRC 16120 / NCIMB 702349 / NCTC 13040)</name>
    <name type="common">Corynebacterium paurometabolum</name>
    <dbReference type="NCBI Taxonomy" id="521096"/>
    <lineage>
        <taxon>Bacteria</taxon>
        <taxon>Bacillati</taxon>
        <taxon>Actinomycetota</taxon>
        <taxon>Actinomycetes</taxon>
        <taxon>Mycobacteriales</taxon>
        <taxon>Tsukamurellaceae</taxon>
        <taxon>Tsukamurella</taxon>
    </lineage>
</organism>
<dbReference type="STRING" id="521096.Tpau_0769"/>
<reference evidence="3" key="1">
    <citation type="submission" date="2010-03" db="EMBL/GenBank/DDBJ databases">
        <title>The complete chromosome of Tsukamurella paurometabola DSM 20162.</title>
        <authorList>
            <consortium name="US DOE Joint Genome Institute (JGI-PGF)"/>
            <person name="Lucas S."/>
            <person name="Copeland A."/>
            <person name="Lapidus A."/>
            <person name="Glavina del Rio T."/>
            <person name="Dalin E."/>
            <person name="Tice H."/>
            <person name="Bruce D."/>
            <person name="Goodwin L."/>
            <person name="Pitluck S."/>
            <person name="Kyrpides N."/>
            <person name="Mavromatis K."/>
            <person name="Ivanova N."/>
            <person name="Mikhailova N."/>
            <person name="Munk A.C."/>
            <person name="Brettin T."/>
            <person name="Detter J.C."/>
            <person name="Tapia R."/>
            <person name="Han C."/>
            <person name="Larimer F."/>
            <person name="Land M."/>
            <person name="Hauser L."/>
            <person name="Markowitz V."/>
            <person name="Cheng J.-F."/>
            <person name="Hugenholtz P."/>
            <person name="Woyke T."/>
            <person name="Wu D."/>
            <person name="Jando M."/>
            <person name="Brambilla E."/>
            <person name="Klenk H.-P."/>
            <person name="Eisen J.A."/>
        </authorList>
    </citation>
    <scope>NUCLEOTIDE SEQUENCE [LARGE SCALE GENOMIC DNA]</scope>
    <source>
        <strain evidence="3">ATCC 8368 / DSM 20162 / CCUG 35730 / CIP 100753 / JCM 10117 / KCTC 9821 / NBRC 16120 / NCIMB 702349 / NCTC 13040</strain>
    </source>
</reference>
<dbReference type="InterPro" id="IPR016181">
    <property type="entry name" value="Acyl_CoA_acyltransferase"/>
</dbReference>
<evidence type="ECO:0000313" key="2">
    <source>
        <dbReference type="EMBL" id="ADG77405.1"/>
    </source>
</evidence>
<name>D5UTQ1_TSUPD</name>
<keyword evidence="2" id="KW-0808">Transferase</keyword>
<dbReference type="PROSITE" id="PS51186">
    <property type="entry name" value="GNAT"/>
    <property type="match status" value="1"/>
</dbReference>
<dbReference type="KEGG" id="tpr:Tpau_0769"/>
<dbReference type="RefSeq" id="WP_013125446.1">
    <property type="nucleotide sequence ID" value="NC_014158.1"/>
</dbReference>
<dbReference type="Gene3D" id="3.40.630.30">
    <property type="match status" value="1"/>
</dbReference>
<dbReference type="HOGENOM" id="CLU_013985_28_0_11"/>
<accession>D5UTQ1</accession>
<gene>
    <name evidence="2" type="ordered locus">Tpau_0769</name>
</gene>
<dbReference type="SUPFAM" id="SSF55729">
    <property type="entry name" value="Acyl-CoA N-acyltransferases (Nat)"/>
    <property type="match status" value="1"/>
</dbReference>
<dbReference type="Pfam" id="PF13302">
    <property type="entry name" value="Acetyltransf_3"/>
    <property type="match status" value="1"/>
</dbReference>
<feature type="domain" description="N-acetyltransferase" evidence="1">
    <location>
        <begin position="7"/>
        <end position="166"/>
    </location>
</feature>
<keyword evidence="3" id="KW-1185">Reference proteome</keyword>
<dbReference type="PANTHER" id="PTHR43441:SF2">
    <property type="entry name" value="FAMILY ACETYLTRANSFERASE, PUTATIVE (AFU_ORTHOLOGUE AFUA_7G00850)-RELATED"/>
    <property type="match status" value="1"/>
</dbReference>
<evidence type="ECO:0000313" key="3">
    <source>
        <dbReference type="Proteomes" id="UP000001213"/>
    </source>
</evidence>
<dbReference type="eggNOG" id="COG1670">
    <property type="taxonomic scope" value="Bacteria"/>
</dbReference>
<dbReference type="AlphaFoldDB" id="D5UTQ1"/>
<dbReference type="GO" id="GO:0005737">
    <property type="term" value="C:cytoplasm"/>
    <property type="evidence" value="ECO:0007669"/>
    <property type="project" value="TreeGrafter"/>
</dbReference>
<dbReference type="PANTHER" id="PTHR43441">
    <property type="entry name" value="RIBOSOMAL-PROTEIN-SERINE ACETYLTRANSFERASE"/>
    <property type="match status" value="1"/>
</dbReference>